<evidence type="ECO:0000256" key="1">
    <source>
        <dbReference type="ARBA" id="ARBA00022980"/>
    </source>
</evidence>
<organism evidence="3 4">
    <name type="scientific">Rubus argutus</name>
    <name type="common">Southern blackberry</name>
    <dbReference type="NCBI Taxonomy" id="59490"/>
    <lineage>
        <taxon>Eukaryota</taxon>
        <taxon>Viridiplantae</taxon>
        <taxon>Streptophyta</taxon>
        <taxon>Embryophyta</taxon>
        <taxon>Tracheophyta</taxon>
        <taxon>Spermatophyta</taxon>
        <taxon>Magnoliopsida</taxon>
        <taxon>eudicotyledons</taxon>
        <taxon>Gunneridae</taxon>
        <taxon>Pentapetalae</taxon>
        <taxon>rosids</taxon>
        <taxon>fabids</taxon>
        <taxon>Rosales</taxon>
        <taxon>Rosaceae</taxon>
        <taxon>Rosoideae</taxon>
        <taxon>Rosoideae incertae sedis</taxon>
        <taxon>Rubus</taxon>
    </lineage>
</organism>
<evidence type="ECO:0008006" key="5">
    <source>
        <dbReference type="Google" id="ProtNLM"/>
    </source>
</evidence>
<dbReference type="AlphaFoldDB" id="A0AAW1XRW1"/>
<sequence length="77" mass="9189">MNWQDCEEMKKGLHPQMQWVSYVTQSGRLMHVMMTKIHHVGKVYHLKAKRQMAENLGQVAKFRQRYEKGTTTQKEEP</sequence>
<name>A0AAW1XRW1_RUBAR</name>
<dbReference type="PANTHER" id="PTHR37264:SF1">
    <property type="entry name" value="RIBOSOMAL PROTEIN L31"/>
    <property type="match status" value="1"/>
</dbReference>
<proteinExistence type="predicted"/>
<comment type="caution">
    <text evidence="3">The sequence shown here is derived from an EMBL/GenBank/DDBJ whole genome shotgun (WGS) entry which is preliminary data.</text>
</comment>
<dbReference type="GO" id="GO:1990904">
    <property type="term" value="C:ribonucleoprotein complex"/>
    <property type="evidence" value="ECO:0007669"/>
    <property type="project" value="UniProtKB-KW"/>
</dbReference>
<gene>
    <name evidence="3" type="ORF">M0R45_015351</name>
</gene>
<dbReference type="InterPro" id="IPR034704">
    <property type="entry name" value="Ribosomal_bL28/bL31-like_sf"/>
</dbReference>
<dbReference type="GO" id="GO:0005840">
    <property type="term" value="C:ribosome"/>
    <property type="evidence" value="ECO:0007669"/>
    <property type="project" value="UniProtKB-KW"/>
</dbReference>
<keyword evidence="4" id="KW-1185">Reference proteome</keyword>
<dbReference type="Proteomes" id="UP001457282">
    <property type="component" value="Unassembled WGS sequence"/>
</dbReference>
<keyword evidence="1" id="KW-0689">Ribosomal protein</keyword>
<reference evidence="3 4" key="1">
    <citation type="journal article" date="2023" name="G3 (Bethesda)">
        <title>A chromosome-length genome assembly and annotation of blackberry (Rubus argutus, cv. 'Hillquist').</title>
        <authorList>
            <person name="Bruna T."/>
            <person name="Aryal R."/>
            <person name="Dudchenko O."/>
            <person name="Sargent D.J."/>
            <person name="Mead D."/>
            <person name="Buti M."/>
            <person name="Cavallini A."/>
            <person name="Hytonen T."/>
            <person name="Andres J."/>
            <person name="Pham M."/>
            <person name="Weisz D."/>
            <person name="Mascagni F."/>
            <person name="Usai G."/>
            <person name="Natali L."/>
            <person name="Bassil N."/>
            <person name="Fernandez G.E."/>
            <person name="Lomsadze A."/>
            <person name="Armour M."/>
            <person name="Olukolu B."/>
            <person name="Poorten T."/>
            <person name="Britton C."/>
            <person name="Davik J."/>
            <person name="Ashrafi H."/>
            <person name="Aiden E.L."/>
            <person name="Borodovsky M."/>
            <person name="Worthington M."/>
        </authorList>
    </citation>
    <scope>NUCLEOTIDE SEQUENCE [LARGE SCALE GENOMIC DNA]</scope>
    <source>
        <strain evidence="3">PI 553951</strain>
    </source>
</reference>
<keyword evidence="2" id="KW-0687">Ribonucleoprotein</keyword>
<evidence type="ECO:0000313" key="3">
    <source>
        <dbReference type="EMBL" id="KAK9938625.1"/>
    </source>
</evidence>
<evidence type="ECO:0000256" key="2">
    <source>
        <dbReference type="ARBA" id="ARBA00023274"/>
    </source>
</evidence>
<evidence type="ECO:0000313" key="4">
    <source>
        <dbReference type="Proteomes" id="UP001457282"/>
    </source>
</evidence>
<protein>
    <recommendedName>
        <fullName evidence="5">Ribosomal protein L31</fullName>
    </recommendedName>
</protein>
<accession>A0AAW1XRW1</accession>
<dbReference type="CDD" id="cd23697">
    <property type="entry name" value="At5g55125"/>
    <property type="match status" value="1"/>
</dbReference>
<dbReference type="PANTHER" id="PTHR37264">
    <property type="entry name" value="RIBOSOMAL PROTEIN L31"/>
    <property type="match status" value="1"/>
</dbReference>
<dbReference type="EMBL" id="JBEDUW010000003">
    <property type="protein sequence ID" value="KAK9938625.1"/>
    <property type="molecule type" value="Genomic_DNA"/>
</dbReference>
<dbReference type="SUPFAM" id="SSF143800">
    <property type="entry name" value="L28p-like"/>
    <property type="match status" value="1"/>
</dbReference>